<comment type="caution">
    <text evidence="9">Lacks conserved residue(s) required for the propagation of feature annotation.</text>
</comment>
<dbReference type="PROSITE" id="PS52012">
    <property type="entry name" value="CFEM"/>
    <property type="match status" value="1"/>
</dbReference>
<comment type="caution">
    <text evidence="13">The sequence shown here is derived from an EMBL/GenBank/DDBJ whole genome shotgun (WGS) entry which is preliminary data.</text>
</comment>
<dbReference type="GO" id="GO:0098552">
    <property type="term" value="C:side of membrane"/>
    <property type="evidence" value="ECO:0007669"/>
    <property type="project" value="UniProtKB-KW"/>
</dbReference>
<evidence type="ECO:0000256" key="9">
    <source>
        <dbReference type="PROSITE-ProRule" id="PRU01356"/>
    </source>
</evidence>
<dbReference type="AlphaFoldDB" id="A0A9N8JX56"/>
<feature type="transmembrane region" description="Helical" evidence="10">
    <location>
        <begin position="169"/>
        <end position="187"/>
    </location>
</feature>
<dbReference type="Pfam" id="PF05730">
    <property type="entry name" value="CFEM"/>
    <property type="match status" value="1"/>
</dbReference>
<evidence type="ECO:0000256" key="11">
    <source>
        <dbReference type="SAM" id="SignalP"/>
    </source>
</evidence>
<keyword evidence="5" id="KW-0336">GPI-anchor</keyword>
<evidence type="ECO:0000256" key="6">
    <source>
        <dbReference type="ARBA" id="ARBA00022729"/>
    </source>
</evidence>
<sequence>MRSSTFFFAGLVAVAHAAIDASIIAQIPACATGPLVSGISASGCQVTDSDCICGNQKLISDLQSAVKAQCSESDLAITSQICPEAAAPAADVASSASDAATSAASVASSISSVAATAGISTDSVSPVTTAPSMGTGSAMINYTATTGDYTPPAPTATLTPSTGGAAQSFALGSIVMGIGALGVFFAGL</sequence>
<feature type="disulfide bond" evidence="9">
    <location>
        <begin position="44"/>
        <end position="51"/>
    </location>
</feature>
<feature type="binding site" description="axial binding residue" evidence="9">
    <location>
        <position position="48"/>
    </location>
    <ligand>
        <name>heme</name>
        <dbReference type="ChEBI" id="CHEBI:30413"/>
    </ligand>
    <ligandPart>
        <name>Fe</name>
        <dbReference type="ChEBI" id="CHEBI:18248"/>
    </ligandPart>
</feature>
<dbReference type="InterPro" id="IPR008427">
    <property type="entry name" value="Extracellular_membr_CFEM_dom"/>
</dbReference>
<keyword evidence="10" id="KW-1133">Transmembrane helix</keyword>
<evidence type="ECO:0000313" key="13">
    <source>
        <dbReference type="EMBL" id="CAD0095848.1"/>
    </source>
</evidence>
<gene>
    <name evidence="13" type="ORF">AWRI4619_LOCUS9072</name>
</gene>
<comment type="similarity">
    <text evidence="3">Belongs to the RBT5 family.</text>
</comment>
<evidence type="ECO:0000256" key="1">
    <source>
        <dbReference type="ARBA" id="ARBA00004589"/>
    </source>
</evidence>
<keyword evidence="7 9" id="KW-1015">Disulfide bond</keyword>
<evidence type="ECO:0000256" key="3">
    <source>
        <dbReference type="ARBA" id="ARBA00010031"/>
    </source>
</evidence>
<evidence type="ECO:0000256" key="7">
    <source>
        <dbReference type="ARBA" id="ARBA00023157"/>
    </source>
</evidence>
<keyword evidence="8" id="KW-0449">Lipoprotein</keyword>
<dbReference type="GO" id="GO:0046872">
    <property type="term" value="F:metal ion binding"/>
    <property type="evidence" value="ECO:0007669"/>
    <property type="project" value="UniProtKB-UniRule"/>
</dbReference>
<evidence type="ECO:0000256" key="5">
    <source>
        <dbReference type="ARBA" id="ARBA00022622"/>
    </source>
</evidence>
<keyword evidence="10" id="KW-0472">Membrane</keyword>
<evidence type="ECO:0000313" key="14">
    <source>
        <dbReference type="Proteomes" id="UP000716446"/>
    </source>
</evidence>
<proteinExistence type="inferred from homology"/>
<dbReference type="Proteomes" id="UP000716446">
    <property type="component" value="Unassembled WGS sequence"/>
</dbReference>
<keyword evidence="9" id="KW-0408">Iron</keyword>
<keyword evidence="10" id="KW-0812">Transmembrane</keyword>
<feature type="signal peptide" evidence="11">
    <location>
        <begin position="1"/>
        <end position="17"/>
    </location>
</feature>
<dbReference type="EMBL" id="CAIJEN010000016">
    <property type="protein sequence ID" value="CAD0095848.1"/>
    <property type="molecule type" value="Genomic_DNA"/>
</dbReference>
<name>A0A9N8JX56_9PEZI</name>
<keyword evidence="5" id="KW-0325">Glycoprotein</keyword>
<accession>A0A9N8JX56</accession>
<keyword evidence="4" id="KW-0964">Secreted</keyword>
<evidence type="ECO:0000259" key="12">
    <source>
        <dbReference type="PROSITE" id="PS52012"/>
    </source>
</evidence>
<comment type="subcellular location">
    <subcellularLocation>
        <location evidence="1">Membrane</location>
        <topology evidence="1">Lipid-anchor</topology>
        <topology evidence="1">GPI-anchor</topology>
    </subcellularLocation>
    <subcellularLocation>
        <location evidence="2">Secreted</location>
    </subcellularLocation>
</comment>
<protein>
    <recommendedName>
        <fullName evidence="12">CFEM domain-containing protein</fullName>
    </recommendedName>
</protein>
<evidence type="ECO:0000256" key="2">
    <source>
        <dbReference type="ARBA" id="ARBA00004613"/>
    </source>
</evidence>
<organism evidence="13 14">
    <name type="scientific">Aureobasidium vineae</name>
    <dbReference type="NCBI Taxonomy" id="2773715"/>
    <lineage>
        <taxon>Eukaryota</taxon>
        <taxon>Fungi</taxon>
        <taxon>Dikarya</taxon>
        <taxon>Ascomycota</taxon>
        <taxon>Pezizomycotina</taxon>
        <taxon>Dothideomycetes</taxon>
        <taxon>Dothideomycetidae</taxon>
        <taxon>Dothideales</taxon>
        <taxon>Saccotheciaceae</taxon>
        <taxon>Aureobasidium</taxon>
    </lineage>
</organism>
<dbReference type="GO" id="GO:0005576">
    <property type="term" value="C:extracellular region"/>
    <property type="evidence" value="ECO:0007669"/>
    <property type="project" value="UniProtKB-SubCell"/>
</dbReference>
<feature type="disulfide bond" evidence="9">
    <location>
        <begin position="30"/>
        <end position="70"/>
    </location>
</feature>
<feature type="chain" id="PRO_5040286465" description="CFEM domain-containing protein" evidence="11">
    <location>
        <begin position="18"/>
        <end position="188"/>
    </location>
</feature>
<keyword evidence="9" id="KW-0479">Metal-binding</keyword>
<keyword evidence="9" id="KW-0349">Heme</keyword>
<feature type="domain" description="CFEM" evidence="12">
    <location>
        <begin position="1"/>
        <end position="117"/>
    </location>
</feature>
<keyword evidence="14" id="KW-1185">Reference proteome</keyword>
<evidence type="ECO:0000256" key="8">
    <source>
        <dbReference type="ARBA" id="ARBA00023288"/>
    </source>
</evidence>
<reference evidence="13" key="1">
    <citation type="submission" date="2020-06" db="EMBL/GenBank/DDBJ databases">
        <authorList>
            <person name="Onetto C."/>
        </authorList>
    </citation>
    <scope>NUCLEOTIDE SEQUENCE</scope>
</reference>
<evidence type="ECO:0000256" key="10">
    <source>
        <dbReference type="SAM" id="Phobius"/>
    </source>
</evidence>
<keyword evidence="6 11" id="KW-0732">Signal</keyword>
<evidence type="ECO:0000256" key="4">
    <source>
        <dbReference type="ARBA" id="ARBA00022525"/>
    </source>
</evidence>